<dbReference type="PANTHER" id="PTHR43636">
    <property type="entry name" value="ELONGATION FACTOR G, MITOCHONDRIAL"/>
    <property type="match status" value="1"/>
</dbReference>
<dbReference type="UniPathway" id="UPA00345"/>
<dbReference type="SUPFAM" id="SSF54211">
    <property type="entry name" value="Ribosomal protein S5 domain 2-like"/>
    <property type="match status" value="1"/>
</dbReference>
<dbReference type="InterPro" id="IPR035647">
    <property type="entry name" value="EFG_III/V"/>
</dbReference>
<comment type="similarity">
    <text evidence="7">Belongs to the GTP-binding elongation factor family. EF-G/EF-2 subfamily.</text>
</comment>
<keyword evidence="9" id="KW-1185">Reference proteome</keyword>
<dbReference type="InterPro" id="IPR005225">
    <property type="entry name" value="Small_GTP-bd"/>
</dbReference>
<protein>
    <recommendedName>
        <fullName evidence="7">Elongation factor G, mitochondrial</fullName>
        <shortName evidence="7">EF-Gmt</shortName>
    </recommendedName>
    <alternativeName>
        <fullName evidence="7">Elongation factor G 1, mitochondrial</fullName>
        <shortName evidence="7">mEF-G 1</shortName>
    </alternativeName>
    <alternativeName>
        <fullName evidence="7">Elongation factor G1</fullName>
    </alternativeName>
</protein>
<dbReference type="SUPFAM" id="SSF50447">
    <property type="entry name" value="Translation proteins"/>
    <property type="match status" value="1"/>
</dbReference>
<dbReference type="NCBIfam" id="TIGR00231">
    <property type="entry name" value="small_GTP"/>
    <property type="match status" value="1"/>
</dbReference>
<dbReference type="Pfam" id="PF14492">
    <property type="entry name" value="EFG_III"/>
    <property type="match status" value="1"/>
</dbReference>
<dbReference type="SMART" id="SM00889">
    <property type="entry name" value="EFG_IV"/>
    <property type="match status" value="1"/>
</dbReference>
<dbReference type="InterPro" id="IPR004540">
    <property type="entry name" value="Transl_elong_EFG/EF2"/>
</dbReference>
<dbReference type="Pfam" id="PF00009">
    <property type="entry name" value="GTP_EFTU"/>
    <property type="match status" value="1"/>
</dbReference>
<evidence type="ECO:0000313" key="10">
    <source>
        <dbReference type="WBParaSite" id="Pan_g17503.t1"/>
    </source>
</evidence>
<dbReference type="SUPFAM" id="SSF52540">
    <property type="entry name" value="P-loop containing nucleoside triphosphate hydrolases"/>
    <property type="match status" value="1"/>
</dbReference>
<dbReference type="InterPro" id="IPR027417">
    <property type="entry name" value="P-loop_NTPase"/>
</dbReference>
<dbReference type="InterPro" id="IPR031157">
    <property type="entry name" value="G_TR_CS"/>
</dbReference>
<dbReference type="SUPFAM" id="SSF54980">
    <property type="entry name" value="EF-G C-terminal domain-like"/>
    <property type="match status" value="2"/>
</dbReference>
<comment type="function">
    <text evidence="7">Mitochondrial GTPase that catalyzes the GTP-dependent ribosomal translocation step during translation elongation. During this step, the ribosome changes from the pre-translocational (PRE) to the post-translocational (POST) state as the newly formed A-site-bound peptidyl-tRNA and P-site-bound deacylated tRNA move to the P and E sites, respectively. Catalyzes the coordinated movement of the two tRNA molecules, the mRNA and conformational changes in the ribosome.</text>
</comment>
<dbReference type="FunFam" id="3.30.70.870:FF:000001">
    <property type="entry name" value="Elongation factor G"/>
    <property type="match status" value="1"/>
</dbReference>
<dbReference type="AlphaFoldDB" id="A0A7E4V7R1"/>
<keyword evidence="3 7" id="KW-0251">Elongation factor</keyword>
<dbReference type="GO" id="GO:0003924">
    <property type="term" value="F:GTPase activity"/>
    <property type="evidence" value="ECO:0007669"/>
    <property type="project" value="UniProtKB-UniRule"/>
</dbReference>
<dbReference type="FunFam" id="3.40.50.300:FF:004752">
    <property type="entry name" value="Elongation factor G, mitochondrial"/>
    <property type="match status" value="1"/>
</dbReference>
<reference evidence="9" key="1">
    <citation type="journal article" date="2013" name="Genetics">
        <title>The draft genome and transcriptome of Panagrellus redivivus are shaped by the harsh demands of a free-living lifestyle.</title>
        <authorList>
            <person name="Srinivasan J."/>
            <person name="Dillman A.R."/>
            <person name="Macchietto M.G."/>
            <person name="Heikkinen L."/>
            <person name="Lakso M."/>
            <person name="Fracchia K.M."/>
            <person name="Antoshechkin I."/>
            <person name="Mortazavi A."/>
            <person name="Wong G."/>
            <person name="Sternberg P.W."/>
        </authorList>
    </citation>
    <scope>NUCLEOTIDE SEQUENCE [LARGE SCALE GENOMIC DNA]</scope>
    <source>
        <strain evidence="9">MT8872</strain>
    </source>
</reference>
<dbReference type="GO" id="GO:0003746">
    <property type="term" value="F:translation elongation factor activity"/>
    <property type="evidence" value="ECO:0007669"/>
    <property type="project" value="UniProtKB-UniRule"/>
</dbReference>
<dbReference type="NCBIfam" id="TIGR00484">
    <property type="entry name" value="EF-G"/>
    <property type="match status" value="1"/>
</dbReference>
<keyword evidence="6 7" id="KW-0342">GTP-binding</keyword>
<dbReference type="PROSITE" id="PS51722">
    <property type="entry name" value="G_TR_2"/>
    <property type="match status" value="1"/>
</dbReference>
<evidence type="ECO:0000256" key="4">
    <source>
        <dbReference type="ARBA" id="ARBA00022917"/>
    </source>
</evidence>
<accession>A0A7E4V7R1</accession>
<dbReference type="WBParaSite" id="Pan_g17503.t1">
    <property type="protein sequence ID" value="Pan_g17503.t1"/>
    <property type="gene ID" value="Pan_g17503"/>
</dbReference>
<keyword evidence="2 7" id="KW-0547">Nucleotide-binding</keyword>
<dbReference type="Gene3D" id="3.30.70.870">
    <property type="entry name" value="Elongation Factor G (Translational Gtpase), domain 3"/>
    <property type="match status" value="1"/>
</dbReference>
<evidence type="ECO:0000256" key="2">
    <source>
        <dbReference type="ARBA" id="ARBA00022741"/>
    </source>
</evidence>
<dbReference type="PRINTS" id="PR00315">
    <property type="entry name" value="ELONGATNFCT"/>
</dbReference>
<dbReference type="FunFam" id="3.30.70.240:FF:000001">
    <property type="entry name" value="Elongation factor G"/>
    <property type="match status" value="1"/>
</dbReference>
<dbReference type="CDD" id="cd01886">
    <property type="entry name" value="EF-G"/>
    <property type="match status" value="1"/>
</dbReference>
<dbReference type="FunFam" id="2.40.30.10:FF:000022">
    <property type="entry name" value="Elongation factor G, mitochondrial"/>
    <property type="match status" value="1"/>
</dbReference>
<feature type="binding site" evidence="7">
    <location>
        <begin position="113"/>
        <end position="117"/>
    </location>
    <ligand>
        <name>GTP</name>
        <dbReference type="ChEBI" id="CHEBI:37565"/>
    </ligand>
</feature>
<evidence type="ECO:0000256" key="7">
    <source>
        <dbReference type="HAMAP-Rule" id="MF_03061"/>
    </source>
</evidence>
<dbReference type="InterPro" id="IPR020568">
    <property type="entry name" value="Ribosomal_Su5_D2-typ_SF"/>
</dbReference>
<dbReference type="FunFam" id="3.40.50.300:FF:002372">
    <property type="entry name" value="Elongation factor G, mitochondrial"/>
    <property type="match status" value="1"/>
</dbReference>
<evidence type="ECO:0000313" key="9">
    <source>
        <dbReference type="Proteomes" id="UP000492821"/>
    </source>
</evidence>
<comment type="subcellular location">
    <subcellularLocation>
        <location evidence="7">Mitochondrion</location>
    </subcellularLocation>
</comment>
<evidence type="ECO:0000256" key="1">
    <source>
        <dbReference type="ARBA" id="ARBA00005870"/>
    </source>
</evidence>
<dbReference type="Pfam" id="PF03144">
    <property type="entry name" value="GTP_EFTU_D2"/>
    <property type="match status" value="1"/>
</dbReference>
<dbReference type="InterPro" id="IPR004161">
    <property type="entry name" value="EFTu-like_2"/>
</dbReference>
<dbReference type="InterPro" id="IPR041095">
    <property type="entry name" value="EFG_II"/>
</dbReference>
<evidence type="ECO:0000256" key="5">
    <source>
        <dbReference type="ARBA" id="ARBA00023128"/>
    </source>
</evidence>
<dbReference type="InterPro" id="IPR000795">
    <property type="entry name" value="T_Tr_GTP-bd_dom"/>
</dbReference>
<reference evidence="10" key="2">
    <citation type="submission" date="2020-10" db="UniProtKB">
        <authorList>
            <consortium name="WormBaseParasite"/>
        </authorList>
    </citation>
    <scope>IDENTIFICATION</scope>
</reference>
<dbReference type="Proteomes" id="UP000492821">
    <property type="component" value="Unassembled WGS sequence"/>
</dbReference>
<name>A0A7E4V7R1_PANRE</name>
<keyword evidence="4 7" id="KW-0648">Protein biosynthesis</keyword>
<organism evidence="9 10">
    <name type="scientific">Panagrellus redivivus</name>
    <name type="common">Microworm</name>
    <dbReference type="NCBI Taxonomy" id="6233"/>
    <lineage>
        <taxon>Eukaryota</taxon>
        <taxon>Metazoa</taxon>
        <taxon>Ecdysozoa</taxon>
        <taxon>Nematoda</taxon>
        <taxon>Chromadorea</taxon>
        <taxon>Rhabditida</taxon>
        <taxon>Tylenchina</taxon>
        <taxon>Panagrolaimomorpha</taxon>
        <taxon>Panagrolaimoidea</taxon>
        <taxon>Panagrolaimidae</taxon>
        <taxon>Panagrellus</taxon>
    </lineage>
</organism>
<dbReference type="InterPro" id="IPR009022">
    <property type="entry name" value="EFG_III"/>
</dbReference>
<comment type="pathway">
    <text evidence="7">Protein biosynthesis; polypeptide chain elongation.</text>
</comment>
<feature type="binding site" evidence="7">
    <location>
        <begin position="167"/>
        <end position="170"/>
    </location>
    <ligand>
        <name>GTP</name>
        <dbReference type="ChEBI" id="CHEBI:37565"/>
    </ligand>
</feature>
<keyword evidence="5 7" id="KW-0496">Mitochondrion</keyword>
<proteinExistence type="inferred from homology"/>
<dbReference type="GO" id="GO:0070125">
    <property type="term" value="P:mitochondrial translational elongation"/>
    <property type="evidence" value="ECO:0007669"/>
    <property type="project" value="UniProtKB-UniRule"/>
</dbReference>
<dbReference type="GO" id="GO:0005739">
    <property type="term" value="C:mitochondrion"/>
    <property type="evidence" value="ECO:0007669"/>
    <property type="project" value="UniProtKB-SubCell"/>
</dbReference>
<dbReference type="InterPro" id="IPR014721">
    <property type="entry name" value="Ribsml_uS5_D2-typ_fold_subgr"/>
</dbReference>
<dbReference type="PANTHER" id="PTHR43636:SF2">
    <property type="entry name" value="ELONGATION FACTOR G, MITOCHONDRIAL"/>
    <property type="match status" value="1"/>
</dbReference>
<dbReference type="Gene3D" id="3.30.70.240">
    <property type="match status" value="1"/>
</dbReference>
<evidence type="ECO:0000259" key="8">
    <source>
        <dbReference type="PROSITE" id="PS51722"/>
    </source>
</evidence>
<feature type="domain" description="Tr-type G" evidence="8">
    <location>
        <begin position="37"/>
        <end position="314"/>
    </location>
</feature>
<dbReference type="InterPro" id="IPR000640">
    <property type="entry name" value="EFG_V-like"/>
</dbReference>
<feature type="binding site" evidence="7">
    <location>
        <begin position="46"/>
        <end position="53"/>
    </location>
    <ligand>
        <name>GTP</name>
        <dbReference type="ChEBI" id="CHEBI:37565"/>
    </ligand>
</feature>
<comment type="similarity">
    <text evidence="1">Belongs to the TRAFAC class translation factor GTPase superfamily. Classic translation factor GTPase family. EF-G/EF-2 subfamily.</text>
</comment>
<dbReference type="InterPro" id="IPR005517">
    <property type="entry name" value="Transl_elong_EFG/EF2_IV"/>
</dbReference>
<dbReference type="Gene3D" id="3.40.50.300">
    <property type="entry name" value="P-loop containing nucleotide triphosphate hydrolases"/>
    <property type="match status" value="1"/>
</dbReference>
<dbReference type="NCBIfam" id="NF009381">
    <property type="entry name" value="PRK12740.1-5"/>
    <property type="match status" value="1"/>
</dbReference>
<dbReference type="InterPro" id="IPR009000">
    <property type="entry name" value="Transl_B-barrel_sf"/>
</dbReference>
<dbReference type="PROSITE" id="PS00301">
    <property type="entry name" value="G_TR_1"/>
    <property type="match status" value="1"/>
</dbReference>
<evidence type="ECO:0000256" key="3">
    <source>
        <dbReference type="ARBA" id="ARBA00022768"/>
    </source>
</evidence>
<sequence length="748" mass="83380">MALRQVWSLAGHVSKFTSRRSFATAEEAVFDKIRPVEKIRNIGISAHIDSGKTTVTERILFYAGRIDSMHEVRGKDDVGATMDFMELEKQRGITIQSAATYVDWKGTNINIIDTPGHVDFTVEVERALRVLDGAVLVLCGVGGVQSQTFTVNRQLSRYNVPFITFVNKLDRTGANPMRALDGLRNKLNHNAALIQMPMGLESNFQGVVDLVEEQAVYNEGQDGLIIRRDDIPKEFRAQATDLRQEMIEHLANSDESIGEQFLNDINPTTDDLHAAIRRSVINRSFVPVLMGTALKNKGVQTMIDTVVKYLPNPSEVVNHANIDVNGEEQKIVLNPARTHTRENPFVGLAFKLEAGKYGQLTYFRIYQGQLSRGDTIYATRDGRKVRVQRLVRMHAQSMEDVQTAYAGDICATFGLDCASGETFCSDDKLNLHCEAMHIPEPVISMAIKPLNRKDADSFMKALTRFTKEDPTFRKEYNAEAKETVVSGMGELHLEIYAQRMKSEFNCPVELGKPTVAYRESLAAPYNFHYRHKKQTGGQGQFGEIDGVIDVLPPEKNTTVEFTDESFGSGIPKNLFPALKKGLDEIVKEGPLIKAKIAGINVKITGGETHAVDSTEIAMINTMMNMMRESFEKARWILLEPIMKVEVVVPTDFQGNAVTSLTQRTGVISNTSTADGYTTVTCEAPLSEMFGYTSELRSLTEGKGEFTMEYSRYAPTTHESQESIIYQWKVANGLIDPNADAKGKKKGRK</sequence>
<dbReference type="CDD" id="cd04091">
    <property type="entry name" value="mtEFG1_II_like"/>
    <property type="match status" value="1"/>
</dbReference>
<dbReference type="Gene3D" id="3.30.230.10">
    <property type="match status" value="1"/>
</dbReference>
<dbReference type="SMART" id="SM00838">
    <property type="entry name" value="EFG_C"/>
    <property type="match status" value="1"/>
</dbReference>
<dbReference type="Pfam" id="PF03764">
    <property type="entry name" value="EFG_IV"/>
    <property type="match status" value="1"/>
</dbReference>
<dbReference type="Pfam" id="PF00679">
    <property type="entry name" value="EFG_C"/>
    <property type="match status" value="1"/>
</dbReference>
<dbReference type="HAMAP" id="MF_00054_B">
    <property type="entry name" value="EF_G_EF_2_B"/>
    <property type="match status" value="1"/>
</dbReference>
<dbReference type="Gene3D" id="2.40.30.10">
    <property type="entry name" value="Translation factors"/>
    <property type="match status" value="1"/>
</dbReference>
<dbReference type="GO" id="GO:0005525">
    <property type="term" value="F:GTP binding"/>
    <property type="evidence" value="ECO:0007669"/>
    <property type="project" value="UniProtKB-UniRule"/>
</dbReference>
<evidence type="ECO:0000256" key="6">
    <source>
        <dbReference type="ARBA" id="ARBA00023134"/>
    </source>
</evidence>
<dbReference type="CDD" id="cd16262">
    <property type="entry name" value="EFG_III"/>
    <property type="match status" value="1"/>
</dbReference>